<dbReference type="Proteomes" id="UP000636505">
    <property type="component" value="Unassembled WGS sequence"/>
</dbReference>
<dbReference type="GO" id="GO:0008270">
    <property type="term" value="F:zinc ion binding"/>
    <property type="evidence" value="ECO:0007669"/>
    <property type="project" value="UniProtKB-KW"/>
</dbReference>
<evidence type="ECO:0000313" key="3">
    <source>
        <dbReference type="EMBL" id="MBE9077447.1"/>
    </source>
</evidence>
<dbReference type="PROSITE" id="PS50966">
    <property type="entry name" value="ZF_SWIM"/>
    <property type="match status" value="1"/>
</dbReference>
<protein>
    <recommendedName>
        <fullName evidence="2">SWIM-type domain-containing protein</fullName>
    </recommendedName>
</protein>
<feature type="domain" description="SWIM-type" evidence="2">
    <location>
        <begin position="54"/>
        <end position="91"/>
    </location>
</feature>
<dbReference type="InterPro" id="IPR007527">
    <property type="entry name" value="Znf_SWIM"/>
</dbReference>
<comment type="caution">
    <text evidence="3">The sequence shown here is derived from an EMBL/GenBank/DDBJ whole genome shotgun (WGS) entry which is preliminary data.</text>
</comment>
<dbReference type="Gene3D" id="1.25.40.10">
    <property type="entry name" value="Tetratricopeptide repeat domain"/>
    <property type="match status" value="1"/>
</dbReference>
<organism evidence="3 4">
    <name type="scientific">Vasconcelosia minhoensis LEGE 07310</name>
    <dbReference type="NCBI Taxonomy" id="915328"/>
    <lineage>
        <taxon>Bacteria</taxon>
        <taxon>Bacillati</taxon>
        <taxon>Cyanobacteriota</taxon>
        <taxon>Cyanophyceae</taxon>
        <taxon>Nodosilineales</taxon>
        <taxon>Cymatolegaceae</taxon>
        <taxon>Vasconcelosia</taxon>
        <taxon>Vasconcelosia minhoensis</taxon>
    </lineage>
</organism>
<dbReference type="Pfam" id="PF04434">
    <property type="entry name" value="SWIM"/>
    <property type="match status" value="1"/>
</dbReference>
<dbReference type="AlphaFoldDB" id="A0A8J7A6A1"/>
<dbReference type="EMBL" id="JADEXG010000017">
    <property type="protein sequence ID" value="MBE9077447.1"/>
    <property type="molecule type" value="Genomic_DNA"/>
</dbReference>
<evidence type="ECO:0000313" key="4">
    <source>
        <dbReference type="Proteomes" id="UP000636505"/>
    </source>
</evidence>
<gene>
    <name evidence="3" type="ORF">IQ241_09075</name>
</gene>
<sequence>MATFSDILDEDLLMDLAGDRYYERGVGYFERGRVHSLAQYDERITAEVHGTEVYQVRLWLEDNELASRCSCPLGVEGAFCKHCVAVGLTWIAEPPLYRPDVAAPARVGITMEDVHDYLAQQERDTLVRMILNQAMEDTRWREYLLMKAAANRAGGVDIGTFRRALRSAIAVDGYVDYYAADGYAEGVETAIYGLEDLLNAGYDSDVVTLSEEAIALLEDAFNAVDDSSGGLSLVADQVQDLHYRACEAAQPDPQALAERLFHMELNSGFGFFHNALETYADILGEAGQDAYRELVDTEWKKLPEVVQPGDHSFSYRRSQLSRMKEALVSATGDLEELVAVIAQDLSQPSRYQRIAEIYQEAGQTDAAIDWAEQGVDAFDAFRTGQLSDFLISAYEQQGRFNDAVNLVWEAFSRRPSLQLYQKLKRQADKAQRWPDWRDRALDRARLASAGQQPNGPRFQPLQNSLLVEIFLWEGDLDQAWKAAKSGGCSRNLWMQLAEARAAEHPEDALSVYRPAIEPLIDQTHNDAYRQAVDLIVKVEDLMKKLDRKAEFEQFLAELSTTYKRKRNFIKLLNHRGLLR</sequence>
<keyword evidence="1" id="KW-0479">Metal-binding</keyword>
<keyword evidence="1" id="KW-0863">Zinc-finger</keyword>
<evidence type="ECO:0000256" key="1">
    <source>
        <dbReference type="PROSITE-ProRule" id="PRU00325"/>
    </source>
</evidence>
<accession>A0A8J7A6A1</accession>
<dbReference type="RefSeq" id="WP_193906232.1">
    <property type="nucleotide sequence ID" value="NZ_JADEXG010000017.1"/>
</dbReference>
<dbReference type="InterPro" id="IPR011990">
    <property type="entry name" value="TPR-like_helical_dom_sf"/>
</dbReference>
<name>A0A8J7A6A1_9CYAN</name>
<dbReference type="Pfam" id="PF21810">
    <property type="entry name" value="DUF6880"/>
    <property type="match status" value="1"/>
</dbReference>
<proteinExistence type="predicted"/>
<keyword evidence="1" id="KW-0862">Zinc</keyword>
<dbReference type="InterPro" id="IPR049245">
    <property type="entry name" value="DUF6880"/>
</dbReference>
<keyword evidence="4" id="KW-1185">Reference proteome</keyword>
<reference evidence="3" key="1">
    <citation type="submission" date="2020-10" db="EMBL/GenBank/DDBJ databases">
        <authorList>
            <person name="Castelo-Branco R."/>
            <person name="Eusebio N."/>
            <person name="Adriana R."/>
            <person name="Vieira A."/>
            <person name="Brugerolle De Fraissinette N."/>
            <person name="Rezende De Castro R."/>
            <person name="Schneider M.P."/>
            <person name="Vasconcelos V."/>
            <person name="Leao P.N."/>
        </authorList>
    </citation>
    <scope>NUCLEOTIDE SEQUENCE</scope>
    <source>
        <strain evidence="3">LEGE 07310</strain>
    </source>
</reference>
<evidence type="ECO:0000259" key="2">
    <source>
        <dbReference type="PROSITE" id="PS50966"/>
    </source>
</evidence>